<dbReference type="EMBL" id="JAUJYN010000002">
    <property type="protein sequence ID" value="KAK1277664.1"/>
    <property type="molecule type" value="Genomic_DNA"/>
</dbReference>
<feature type="compositionally biased region" description="Low complexity" evidence="1">
    <location>
        <begin position="22"/>
        <end position="41"/>
    </location>
</feature>
<organism evidence="2 3">
    <name type="scientific">Acorus gramineus</name>
    <name type="common">Dwarf sweet flag</name>
    <dbReference type="NCBI Taxonomy" id="55184"/>
    <lineage>
        <taxon>Eukaryota</taxon>
        <taxon>Viridiplantae</taxon>
        <taxon>Streptophyta</taxon>
        <taxon>Embryophyta</taxon>
        <taxon>Tracheophyta</taxon>
        <taxon>Spermatophyta</taxon>
        <taxon>Magnoliopsida</taxon>
        <taxon>Liliopsida</taxon>
        <taxon>Acoraceae</taxon>
        <taxon>Acorus</taxon>
    </lineage>
</organism>
<feature type="region of interest" description="Disordered" evidence="1">
    <location>
        <begin position="1"/>
        <end position="54"/>
    </location>
</feature>
<evidence type="ECO:0000313" key="3">
    <source>
        <dbReference type="Proteomes" id="UP001179952"/>
    </source>
</evidence>
<comment type="caution">
    <text evidence="2">The sequence shown here is derived from an EMBL/GenBank/DDBJ whole genome shotgun (WGS) entry which is preliminary data.</text>
</comment>
<feature type="compositionally biased region" description="Basic residues" evidence="1">
    <location>
        <begin position="134"/>
        <end position="150"/>
    </location>
</feature>
<feature type="compositionally biased region" description="Acidic residues" evidence="1">
    <location>
        <begin position="115"/>
        <end position="124"/>
    </location>
</feature>
<feature type="compositionally biased region" description="Basic and acidic residues" evidence="1">
    <location>
        <begin position="1"/>
        <end position="18"/>
    </location>
</feature>
<gene>
    <name evidence="2" type="ORF">QJS04_geneDACA014749</name>
</gene>
<protein>
    <submittedName>
        <fullName evidence="2">Uncharacterized protein</fullName>
    </submittedName>
</protein>
<reference evidence="2" key="2">
    <citation type="submission" date="2023-06" db="EMBL/GenBank/DDBJ databases">
        <authorList>
            <person name="Ma L."/>
            <person name="Liu K.-W."/>
            <person name="Li Z."/>
            <person name="Hsiao Y.-Y."/>
            <person name="Qi Y."/>
            <person name="Fu T."/>
            <person name="Tang G."/>
            <person name="Zhang D."/>
            <person name="Sun W.-H."/>
            <person name="Liu D.-K."/>
            <person name="Li Y."/>
            <person name="Chen G.-Z."/>
            <person name="Liu X.-D."/>
            <person name="Liao X.-Y."/>
            <person name="Jiang Y.-T."/>
            <person name="Yu X."/>
            <person name="Hao Y."/>
            <person name="Huang J."/>
            <person name="Zhao X.-W."/>
            <person name="Ke S."/>
            <person name="Chen Y.-Y."/>
            <person name="Wu W.-L."/>
            <person name="Hsu J.-L."/>
            <person name="Lin Y.-F."/>
            <person name="Huang M.-D."/>
            <person name="Li C.-Y."/>
            <person name="Huang L."/>
            <person name="Wang Z.-W."/>
            <person name="Zhao X."/>
            <person name="Zhong W.-Y."/>
            <person name="Peng D.-H."/>
            <person name="Ahmad S."/>
            <person name="Lan S."/>
            <person name="Zhang J.-S."/>
            <person name="Tsai W.-C."/>
            <person name="Van De Peer Y."/>
            <person name="Liu Z.-J."/>
        </authorList>
    </citation>
    <scope>NUCLEOTIDE SEQUENCE</scope>
    <source>
        <strain evidence="2">SCP</strain>
        <tissue evidence="2">Leaves</tissue>
    </source>
</reference>
<dbReference type="Proteomes" id="UP001179952">
    <property type="component" value="Unassembled WGS sequence"/>
</dbReference>
<keyword evidence="3" id="KW-1185">Reference proteome</keyword>
<feature type="region of interest" description="Disordered" evidence="1">
    <location>
        <begin position="93"/>
        <end position="172"/>
    </location>
</feature>
<accession>A0AAV9BLZ5</accession>
<dbReference type="PANTHER" id="PTHR37255">
    <property type="entry name" value="OS07G0669600 PROTEIN"/>
    <property type="match status" value="1"/>
</dbReference>
<evidence type="ECO:0000313" key="2">
    <source>
        <dbReference type="EMBL" id="KAK1277664.1"/>
    </source>
</evidence>
<dbReference type="AlphaFoldDB" id="A0AAV9BLZ5"/>
<reference evidence="2" key="1">
    <citation type="journal article" date="2023" name="Nat. Commun.">
        <title>Diploid and tetraploid genomes of Acorus and the evolution of monocots.</title>
        <authorList>
            <person name="Ma L."/>
            <person name="Liu K.W."/>
            <person name="Li Z."/>
            <person name="Hsiao Y.Y."/>
            <person name="Qi Y."/>
            <person name="Fu T."/>
            <person name="Tang G.D."/>
            <person name="Zhang D."/>
            <person name="Sun W.H."/>
            <person name="Liu D.K."/>
            <person name="Li Y."/>
            <person name="Chen G.Z."/>
            <person name="Liu X.D."/>
            <person name="Liao X.Y."/>
            <person name="Jiang Y.T."/>
            <person name="Yu X."/>
            <person name="Hao Y."/>
            <person name="Huang J."/>
            <person name="Zhao X.W."/>
            <person name="Ke S."/>
            <person name="Chen Y.Y."/>
            <person name="Wu W.L."/>
            <person name="Hsu J.L."/>
            <person name="Lin Y.F."/>
            <person name="Huang M.D."/>
            <person name="Li C.Y."/>
            <person name="Huang L."/>
            <person name="Wang Z.W."/>
            <person name="Zhao X."/>
            <person name="Zhong W.Y."/>
            <person name="Peng D.H."/>
            <person name="Ahmad S."/>
            <person name="Lan S."/>
            <person name="Zhang J.S."/>
            <person name="Tsai W.C."/>
            <person name="Van de Peer Y."/>
            <person name="Liu Z.J."/>
        </authorList>
    </citation>
    <scope>NUCLEOTIDE SEQUENCE</scope>
    <source>
        <strain evidence="2">SCP</strain>
    </source>
</reference>
<name>A0AAV9BLZ5_ACOGR</name>
<dbReference type="PANTHER" id="PTHR37255:SF1">
    <property type="entry name" value="OS07G0669600 PROTEIN"/>
    <property type="match status" value="1"/>
</dbReference>
<proteinExistence type="predicted"/>
<sequence>MIGRDAEQNLLTEDERKALRGSRFAPLPSSSSSSTHQPSCSQPRRLAHPNGPITTNKAAALAKFLARKLKEPGGLDSMDPDLLERAIKNAKETLNASKSSSSGKNIRHVTSFGDSSEDSEEDDKDKDIGPETKQKRKKKKKKNKSKKSKFNKNVGHTDKAVQAKKRKKISHS</sequence>
<evidence type="ECO:0000256" key="1">
    <source>
        <dbReference type="SAM" id="MobiDB-lite"/>
    </source>
</evidence>
<feature type="compositionally biased region" description="Polar residues" evidence="1">
    <location>
        <begin position="93"/>
        <end position="104"/>
    </location>
</feature>
<feature type="compositionally biased region" description="Basic residues" evidence="1">
    <location>
        <begin position="162"/>
        <end position="172"/>
    </location>
</feature>